<dbReference type="EMBL" id="BMZH01000003">
    <property type="protein sequence ID" value="GHA89401.1"/>
    <property type="molecule type" value="Genomic_DNA"/>
</dbReference>
<dbReference type="Proteomes" id="UP000634004">
    <property type="component" value="Unassembled WGS sequence"/>
</dbReference>
<reference evidence="2" key="2">
    <citation type="submission" date="2020-09" db="EMBL/GenBank/DDBJ databases">
        <authorList>
            <person name="Sun Q."/>
            <person name="Kim S."/>
        </authorList>
    </citation>
    <scope>NUCLEOTIDE SEQUENCE</scope>
    <source>
        <strain evidence="2">KCTC 32513</strain>
    </source>
</reference>
<accession>A0A8J3CR75</accession>
<keyword evidence="3" id="KW-1185">Reference proteome</keyword>
<feature type="region of interest" description="Disordered" evidence="1">
    <location>
        <begin position="24"/>
        <end position="77"/>
    </location>
</feature>
<gene>
    <name evidence="2" type="ORF">GCM10009069_10600</name>
</gene>
<reference evidence="2" key="1">
    <citation type="journal article" date="2014" name="Int. J. Syst. Evol. Microbiol.">
        <title>Complete genome sequence of Corynebacterium casei LMG S-19264T (=DSM 44701T), isolated from a smear-ripened cheese.</title>
        <authorList>
            <consortium name="US DOE Joint Genome Institute (JGI-PGF)"/>
            <person name="Walter F."/>
            <person name="Albersmeier A."/>
            <person name="Kalinowski J."/>
            <person name="Ruckert C."/>
        </authorList>
    </citation>
    <scope>NUCLEOTIDE SEQUENCE</scope>
    <source>
        <strain evidence="2">KCTC 32513</strain>
    </source>
</reference>
<evidence type="ECO:0000313" key="2">
    <source>
        <dbReference type="EMBL" id="GHA89401.1"/>
    </source>
</evidence>
<feature type="compositionally biased region" description="Basic and acidic residues" evidence="1">
    <location>
        <begin position="36"/>
        <end position="65"/>
    </location>
</feature>
<protein>
    <recommendedName>
        <fullName evidence="4">Flagellar protein FliL</fullName>
    </recommendedName>
</protein>
<evidence type="ECO:0000313" key="3">
    <source>
        <dbReference type="Proteomes" id="UP000634004"/>
    </source>
</evidence>
<evidence type="ECO:0000256" key="1">
    <source>
        <dbReference type="SAM" id="MobiDB-lite"/>
    </source>
</evidence>
<sequence length="185" mass="20261">MKALLFLVVLSVFAAGGVVSANKIGGNGSPAPISSSHDDKGHDKKADSHGKPVKTDSHGKSEKKASGHGSADDESYSGETDFIKFKRQFVVPVLKDNAVDALILLNLALEVPSNQRDEMFRLEPRFRDGFIRELLQLSDDGYFDQELTSSDTYEILRETLSRAANDISESGVNKVLILDLSRQDH</sequence>
<proteinExistence type="predicted"/>
<dbReference type="AlphaFoldDB" id="A0A8J3CR75"/>
<organism evidence="2 3">
    <name type="scientific">Algimonas arctica</name>
    <dbReference type="NCBI Taxonomy" id="1479486"/>
    <lineage>
        <taxon>Bacteria</taxon>
        <taxon>Pseudomonadati</taxon>
        <taxon>Pseudomonadota</taxon>
        <taxon>Alphaproteobacteria</taxon>
        <taxon>Maricaulales</taxon>
        <taxon>Robiginitomaculaceae</taxon>
        <taxon>Algimonas</taxon>
    </lineage>
</organism>
<dbReference type="RefSeq" id="WP_189496163.1">
    <property type="nucleotide sequence ID" value="NZ_BMZH01000003.1"/>
</dbReference>
<name>A0A8J3CR75_9PROT</name>
<comment type="caution">
    <text evidence="2">The sequence shown here is derived from an EMBL/GenBank/DDBJ whole genome shotgun (WGS) entry which is preliminary data.</text>
</comment>
<evidence type="ECO:0008006" key="4">
    <source>
        <dbReference type="Google" id="ProtNLM"/>
    </source>
</evidence>